<proteinExistence type="predicted"/>
<accession>A0A8S5MQZ4</accession>
<protein>
    <submittedName>
        <fullName evidence="1">Uncharacterized protein</fullName>
    </submittedName>
</protein>
<evidence type="ECO:0000313" key="1">
    <source>
        <dbReference type="EMBL" id="DAD84511.1"/>
    </source>
</evidence>
<sequence length="54" mass="6479">MTSLPYQAQCRPRRWAFLFAQVQPGRLQGKNRRFRRRGKQLLCQACQRSTLRTL</sequence>
<name>A0A8S5MQZ4_9CAUD</name>
<organism evidence="1">
    <name type="scientific">Myoviridae sp. ctCjb12</name>
    <dbReference type="NCBI Taxonomy" id="2826631"/>
    <lineage>
        <taxon>Viruses</taxon>
        <taxon>Duplodnaviria</taxon>
        <taxon>Heunggongvirae</taxon>
        <taxon>Uroviricota</taxon>
        <taxon>Caudoviricetes</taxon>
    </lineage>
</organism>
<dbReference type="EMBL" id="BK014960">
    <property type="protein sequence ID" value="DAD84511.1"/>
    <property type="molecule type" value="Genomic_DNA"/>
</dbReference>
<reference evidence="1" key="1">
    <citation type="journal article" date="2021" name="Proc. Natl. Acad. Sci. U.S.A.">
        <title>A Catalog of Tens of Thousands of Viruses from Human Metagenomes Reveals Hidden Associations with Chronic Diseases.</title>
        <authorList>
            <person name="Tisza M.J."/>
            <person name="Buck C.B."/>
        </authorList>
    </citation>
    <scope>NUCLEOTIDE SEQUENCE</scope>
    <source>
        <strain evidence="1">CtCjb12</strain>
    </source>
</reference>